<accession>B8IAC7</accession>
<protein>
    <submittedName>
        <fullName evidence="1">Uncharacterized protein</fullName>
    </submittedName>
</protein>
<name>B8IAC7_METNO</name>
<evidence type="ECO:0000313" key="1">
    <source>
        <dbReference type="EMBL" id="ACL59190.1"/>
    </source>
</evidence>
<dbReference type="Proteomes" id="UP000008207">
    <property type="component" value="Chromosome"/>
</dbReference>
<dbReference type="STRING" id="460265.Mnod_4314"/>
<dbReference type="HOGENOM" id="CLU_2862682_0_0_5"/>
<reference evidence="1 2" key="1">
    <citation type="submission" date="2009-01" db="EMBL/GenBank/DDBJ databases">
        <title>Complete sequence of chromosome of Methylobacterium nodulans ORS 2060.</title>
        <authorList>
            <consortium name="US DOE Joint Genome Institute"/>
            <person name="Lucas S."/>
            <person name="Copeland A."/>
            <person name="Lapidus A."/>
            <person name="Glavina del Rio T."/>
            <person name="Dalin E."/>
            <person name="Tice H."/>
            <person name="Bruce D."/>
            <person name="Goodwin L."/>
            <person name="Pitluck S."/>
            <person name="Sims D."/>
            <person name="Brettin T."/>
            <person name="Detter J.C."/>
            <person name="Han C."/>
            <person name="Larimer F."/>
            <person name="Land M."/>
            <person name="Hauser L."/>
            <person name="Kyrpides N."/>
            <person name="Ivanova N."/>
            <person name="Marx C.J."/>
            <person name="Richardson P."/>
        </authorList>
    </citation>
    <scope>NUCLEOTIDE SEQUENCE [LARGE SCALE GENOMIC DNA]</scope>
    <source>
        <strain evidence="2">LMG 21967 / CNCM I-2342 / ORS 2060</strain>
    </source>
</reference>
<dbReference type="KEGG" id="mno:Mnod_4314"/>
<dbReference type="EMBL" id="CP001349">
    <property type="protein sequence ID" value="ACL59190.1"/>
    <property type="molecule type" value="Genomic_DNA"/>
</dbReference>
<organism evidence="1 2">
    <name type="scientific">Methylobacterium nodulans (strain LMG 21967 / CNCM I-2342 / ORS 2060)</name>
    <dbReference type="NCBI Taxonomy" id="460265"/>
    <lineage>
        <taxon>Bacteria</taxon>
        <taxon>Pseudomonadati</taxon>
        <taxon>Pseudomonadota</taxon>
        <taxon>Alphaproteobacteria</taxon>
        <taxon>Hyphomicrobiales</taxon>
        <taxon>Methylobacteriaceae</taxon>
        <taxon>Methylobacterium</taxon>
    </lineage>
</organism>
<dbReference type="AlphaFoldDB" id="B8IAC7"/>
<sequence>MRGLEQTKAIRVNRSLVGELQCNQKRHIEETSFCQMKPRRGAKANRRIQASSPKDRCVLHNVAF</sequence>
<gene>
    <name evidence="1" type="ordered locus">Mnod_4314</name>
</gene>
<evidence type="ECO:0000313" key="2">
    <source>
        <dbReference type="Proteomes" id="UP000008207"/>
    </source>
</evidence>
<proteinExistence type="predicted"/>
<keyword evidence="2" id="KW-1185">Reference proteome</keyword>